<dbReference type="AlphaFoldDB" id="A0A0L0BUE8"/>
<comment type="caution">
    <text evidence="1">The sequence shown here is derived from an EMBL/GenBank/DDBJ whole genome shotgun (WGS) entry which is preliminary data.</text>
</comment>
<organism evidence="1 2">
    <name type="scientific">Lucilia cuprina</name>
    <name type="common">Green bottle fly</name>
    <name type="synonym">Australian sheep blowfly</name>
    <dbReference type="NCBI Taxonomy" id="7375"/>
    <lineage>
        <taxon>Eukaryota</taxon>
        <taxon>Metazoa</taxon>
        <taxon>Ecdysozoa</taxon>
        <taxon>Arthropoda</taxon>
        <taxon>Hexapoda</taxon>
        <taxon>Insecta</taxon>
        <taxon>Pterygota</taxon>
        <taxon>Neoptera</taxon>
        <taxon>Endopterygota</taxon>
        <taxon>Diptera</taxon>
        <taxon>Brachycera</taxon>
        <taxon>Muscomorpha</taxon>
        <taxon>Oestroidea</taxon>
        <taxon>Calliphoridae</taxon>
        <taxon>Luciliinae</taxon>
        <taxon>Lucilia</taxon>
    </lineage>
</organism>
<gene>
    <name evidence="1" type="ORF">FF38_13737</name>
</gene>
<dbReference type="Proteomes" id="UP000037069">
    <property type="component" value="Unassembled WGS sequence"/>
</dbReference>
<accession>A0A0L0BUE8</accession>
<keyword evidence="2" id="KW-1185">Reference proteome</keyword>
<dbReference type="EMBL" id="JRES01001317">
    <property type="protein sequence ID" value="KNC23651.1"/>
    <property type="molecule type" value="Genomic_DNA"/>
</dbReference>
<evidence type="ECO:0000313" key="1">
    <source>
        <dbReference type="EMBL" id="KNC23651.1"/>
    </source>
</evidence>
<sequence>MPQLQKIKTSSENGYKRCNIIGGREEEFVKHLVVFCTLRAFLVSCDEMACRLLTSSTEVAALLATHSVTLTIFAAVCCCCSCCCCCCSVLLTIHLTWLEEVAVLTANNLAVVASSGNTNSLLKLLQPLSFMLTSLSASVSSFKLSIISSGFTP</sequence>
<evidence type="ECO:0000313" key="2">
    <source>
        <dbReference type="Proteomes" id="UP000037069"/>
    </source>
</evidence>
<reference evidence="1 2" key="1">
    <citation type="journal article" date="2015" name="Nat. Commun.">
        <title>Lucilia cuprina genome unlocks parasitic fly biology to underpin future interventions.</title>
        <authorList>
            <person name="Anstead C.A."/>
            <person name="Korhonen P.K."/>
            <person name="Young N.D."/>
            <person name="Hall R.S."/>
            <person name="Jex A.R."/>
            <person name="Murali S.C."/>
            <person name="Hughes D.S."/>
            <person name="Lee S.F."/>
            <person name="Perry T."/>
            <person name="Stroehlein A.J."/>
            <person name="Ansell B.R."/>
            <person name="Breugelmans B."/>
            <person name="Hofmann A."/>
            <person name="Qu J."/>
            <person name="Dugan S."/>
            <person name="Lee S.L."/>
            <person name="Chao H."/>
            <person name="Dinh H."/>
            <person name="Han Y."/>
            <person name="Doddapaneni H.V."/>
            <person name="Worley K.C."/>
            <person name="Muzny D.M."/>
            <person name="Ioannidis P."/>
            <person name="Waterhouse R.M."/>
            <person name="Zdobnov E.M."/>
            <person name="James P.J."/>
            <person name="Bagnall N.H."/>
            <person name="Kotze A.C."/>
            <person name="Gibbs R.A."/>
            <person name="Richards S."/>
            <person name="Batterham P."/>
            <person name="Gasser R.B."/>
        </authorList>
    </citation>
    <scope>NUCLEOTIDE SEQUENCE [LARGE SCALE GENOMIC DNA]</scope>
    <source>
        <strain evidence="1 2">LS</strain>
        <tissue evidence="1">Full body</tissue>
    </source>
</reference>
<name>A0A0L0BUE8_LUCCU</name>
<protein>
    <submittedName>
        <fullName evidence="1">Uncharacterized protein</fullName>
    </submittedName>
</protein>
<proteinExistence type="predicted"/>